<organism evidence="2 3">
    <name type="scientific">Coniosporium apollinis (strain CBS 100218)</name>
    <name type="common">Rock-inhabiting black yeast</name>
    <dbReference type="NCBI Taxonomy" id="1168221"/>
    <lineage>
        <taxon>Eukaryota</taxon>
        <taxon>Fungi</taxon>
        <taxon>Dikarya</taxon>
        <taxon>Ascomycota</taxon>
        <taxon>Pezizomycotina</taxon>
        <taxon>Dothideomycetes</taxon>
        <taxon>Dothideomycetes incertae sedis</taxon>
        <taxon>Coniosporium</taxon>
    </lineage>
</organism>
<dbReference type="SUPFAM" id="SSF53335">
    <property type="entry name" value="S-adenosyl-L-methionine-dependent methyltransferases"/>
    <property type="match status" value="1"/>
</dbReference>
<dbReference type="STRING" id="1168221.R7Z7X0"/>
<name>R7Z7X0_CONA1</name>
<dbReference type="Pfam" id="PF13489">
    <property type="entry name" value="Methyltransf_23"/>
    <property type="match status" value="1"/>
</dbReference>
<dbReference type="EMBL" id="JH767660">
    <property type="protein sequence ID" value="EON70036.1"/>
    <property type="molecule type" value="Genomic_DNA"/>
</dbReference>
<proteinExistence type="predicted"/>
<dbReference type="PANTHER" id="PTHR43591">
    <property type="entry name" value="METHYLTRANSFERASE"/>
    <property type="match status" value="1"/>
</dbReference>
<accession>R7Z7X0</accession>
<protein>
    <recommendedName>
        <fullName evidence="4">Methyltransferase domain-containing protein</fullName>
    </recommendedName>
</protein>
<evidence type="ECO:0000256" key="1">
    <source>
        <dbReference type="SAM" id="MobiDB-lite"/>
    </source>
</evidence>
<dbReference type="HOGENOM" id="CLU_010595_7_1_1"/>
<dbReference type="OrthoDB" id="2013972at2759"/>
<dbReference type="Proteomes" id="UP000016924">
    <property type="component" value="Unassembled WGS sequence"/>
</dbReference>
<reference evidence="3" key="1">
    <citation type="submission" date="2012-06" db="EMBL/GenBank/DDBJ databases">
        <title>The genome sequence of Coniosporium apollinis CBS 100218.</title>
        <authorList>
            <consortium name="The Broad Institute Genome Sequencing Platform"/>
            <person name="Cuomo C."/>
            <person name="Gorbushina A."/>
            <person name="Noack S."/>
            <person name="Walker B."/>
            <person name="Young S.K."/>
            <person name="Zeng Q."/>
            <person name="Gargeya S."/>
            <person name="Fitzgerald M."/>
            <person name="Haas B."/>
            <person name="Abouelleil A."/>
            <person name="Alvarado L."/>
            <person name="Arachchi H.M."/>
            <person name="Berlin A.M."/>
            <person name="Chapman S.B."/>
            <person name="Goldberg J."/>
            <person name="Griggs A."/>
            <person name="Gujja S."/>
            <person name="Hansen M."/>
            <person name="Howarth C."/>
            <person name="Imamovic A."/>
            <person name="Larimer J."/>
            <person name="McCowan C."/>
            <person name="Montmayeur A."/>
            <person name="Murphy C."/>
            <person name="Neiman D."/>
            <person name="Pearson M."/>
            <person name="Priest M."/>
            <person name="Roberts A."/>
            <person name="Saif S."/>
            <person name="Shea T."/>
            <person name="Sisk P."/>
            <person name="Sykes S."/>
            <person name="Wortman J."/>
            <person name="Nusbaum C."/>
            <person name="Birren B."/>
        </authorList>
    </citation>
    <scope>NUCLEOTIDE SEQUENCE [LARGE SCALE GENOMIC DNA]</scope>
    <source>
        <strain evidence="3">CBS 100218</strain>
    </source>
</reference>
<dbReference type="GeneID" id="19906615"/>
<dbReference type="eggNOG" id="ENOG502QWIX">
    <property type="taxonomic scope" value="Eukaryota"/>
</dbReference>
<dbReference type="InterPro" id="IPR029063">
    <property type="entry name" value="SAM-dependent_MTases_sf"/>
</dbReference>
<evidence type="ECO:0000313" key="3">
    <source>
        <dbReference type="Proteomes" id="UP000016924"/>
    </source>
</evidence>
<evidence type="ECO:0008006" key="4">
    <source>
        <dbReference type="Google" id="ProtNLM"/>
    </source>
</evidence>
<dbReference type="RefSeq" id="XP_007785353.1">
    <property type="nucleotide sequence ID" value="XM_007787163.1"/>
</dbReference>
<feature type="compositionally biased region" description="Low complexity" evidence="1">
    <location>
        <begin position="1"/>
        <end position="23"/>
    </location>
</feature>
<dbReference type="OMA" id="LGRMENN"/>
<sequence length="373" mass="41748">MASPAAGRDAGPAAALAPSANNPQQHPKSPHDDVGDVGPVVEAAPDTTTSDLQIEAEEVGTDDNDSAYAESAQSITTSLKSSITSYKYENGRRYHSFKDGSYYLPNDEDENDRLDLFHHCLTLRCEGKLHYAPIGDNPQRMLDLGTGTGIWAIEMGDTYPSADVLGNDLSPIQPSLVPPNVRFEVDDIENEWVFSAPFDYIHARYLAGSLKDWPRLLQQAYRFTKPGGWVEFQDFDMRFYTTSGEFRPGCAMDRWSAEIIAGIRSFGLEPEPGPLLEGWIRDAGFENVSHKLLPIPVGTWPKNKRLKEIGAFDLVQFLDGLEAISLRILTTVRRWSPEEVQVLLVDVRKELRDPRMQAQHNFHVVYAQRPLDS</sequence>
<dbReference type="AlphaFoldDB" id="R7Z7X0"/>
<dbReference type="PANTHER" id="PTHR43591:SF10">
    <property type="entry name" value="ABC TRANSMEMBRANE TYPE-1 DOMAIN-CONTAINING PROTEIN-RELATED"/>
    <property type="match status" value="1"/>
</dbReference>
<evidence type="ECO:0000313" key="2">
    <source>
        <dbReference type="EMBL" id="EON70036.1"/>
    </source>
</evidence>
<dbReference type="GO" id="GO:0008168">
    <property type="term" value="F:methyltransferase activity"/>
    <property type="evidence" value="ECO:0007669"/>
    <property type="project" value="TreeGrafter"/>
</dbReference>
<dbReference type="Gene3D" id="3.40.50.150">
    <property type="entry name" value="Vaccinia Virus protein VP39"/>
    <property type="match status" value="1"/>
</dbReference>
<gene>
    <name evidence="2" type="ORF">W97_09304</name>
</gene>
<dbReference type="CDD" id="cd02440">
    <property type="entry name" value="AdoMet_MTases"/>
    <property type="match status" value="1"/>
</dbReference>
<keyword evidence="3" id="KW-1185">Reference proteome</keyword>
<feature type="region of interest" description="Disordered" evidence="1">
    <location>
        <begin position="1"/>
        <end position="53"/>
    </location>
</feature>